<name>A0A061HD78_BLUGR</name>
<accession>A0A061HD78</accession>
<dbReference type="EMBL" id="KE375182">
    <property type="protein sequence ID" value="EPQ62256.1"/>
    <property type="molecule type" value="Genomic_DNA"/>
</dbReference>
<evidence type="ECO:0000313" key="2">
    <source>
        <dbReference type="EMBL" id="EPQ62256.1"/>
    </source>
</evidence>
<dbReference type="Proteomes" id="UP000053110">
    <property type="component" value="Unassembled WGS sequence"/>
</dbReference>
<reference evidence="4" key="1">
    <citation type="journal article" date="2013" name="Nat. Genet.">
        <title>The wheat powdery mildew genome shows the unique evolution of an obligate biotroph.</title>
        <authorList>
            <person name="Wicker T."/>
            <person name="Oberhaensli S."/>
            <person name="Parlange F."/>
            <person name="Buchmann J.P."/>
            <person name="Shatalina M."/>
            <person name="Roffler S."/>
            <person name="Ben-David R."/>
            <person name="Dolezel J."/>
            <person name="Simkova H."/>
            <person name="Schulze-Lefert P."/>
            <person name="Spanu P.D."/>
            <person name="Bruggmann R."/>
            <person name="Amselem J."/>
            <person name="Quesneville H."/>
            <person name="Ver Loren van Themaat E."/>
            <person name="Paape T."/>
            <person name="Shimizu K.K."/>
            <person name="Keller B."/>
        </authorList>
    </citation>
    <scope>NUCLEOTIDE SEQUENCE [LARGE SCALE GENOMIC DNA]</scope>
    <source>
        <strain evidence="4">96224</strain>
    </source>
</reference>
<reference evidence="2" key="2">
    <citation type="submission" date="2013-01" db="EMBL/GenBank/DDBJ databases">
        <title>The wheat powdery mildew genome reveals unique evolution of an obligate biotroph.</title>
        <authorList>
            <person name="Oberhaensli S."/>
            <person name="Wicker T."/>
            <person name="Keller B."/>
        </authorList>
    </citation>
    <scope>NUCLEOTIDE SEQUENCE</scope>
    <source>
        <strain evidence="2">96224</strain>
    </source>
</reference>
<dbReference type="GO" id="GO:0006508">
    <property type="term" value="P:proteolysis"/>
    <property type="evidence" value="ECO:0007669"/>
    <property type="project" value="UniProtKB-KW"/>
</dbReference>
<feature type="signal peptide" evidence="1">
    <location>
        <begin position="1"/>
        <end position="20"/>
    </location>
</feature>
<reference evidence="3" key="3">
    <citation type="submission" date="2018-07" db="EMBL/GenBank/DDBJ databases">
        <authorList>
            <person name="Quirk P.G."/>
            <person name="Krulwich T.A."/>
        </authorList>
    </citation>
    <scope>NUCLEOTIDE SEQUENCE</scope>
    <source>
        <strain evidence="3">96224</strain>
    </source>
</reference>
<dbReference type="AlphaFoldDB" id="A0A061HD78"/>
<dbReference type="GO" id="GO:0008233">
    <property type="term" value="F:peptidase activity"/>
    <property type="evidence" value="ECO:0007669"/>
    <property type="project" value="UniProtKB-KW"/>
</dbReference>
<protein>
    <submittedName>
        <fullName evidence="3">Bgt-5153</fullName>
    </submittedName>
    <submittedName>
        <fullName evidence="2">Ubiquitin-specific protease</fullName>
    </submittedName>
</protein>
<organism evidence="3">
    <name type="scientific">Blumeria graminis f. sp. tritici 96224</name>
    <dbReference type="NCBI Taxonomy" id="1268274"/>
    <lineage>
        <taxon>Eukaryota</taxon>
        <taxon>Fungi</taxon>
        <taxon>Dikarya</taxon>
        <taxon>Ascomycota</taxon>
        <taxon>Pezizomycotina</taxon>
        <taxon>Leotiomycetes</taxon>
        <taxon>Erysiphales</taxon>
        <taxon>Erysiphaceae</taxon>
        <taxon>Blumeria</taxon>
    </lineage>
</organism>
<evidence type="ECO:0000313" key="3">
    <source>
        <dbReference type="EMBL" id="SUZ13080.1"/>
    </source>
</evidence>
<proteinExistence type="predicted"/>
<sequence>MDFSFIAFAPLFIPANCTQATPCQNSLSTILLIRNLVEEVTTYDNNLIFRFIRINPDHMDRSFLFLKSS</sequence>
<gene>
    <name evidence="2" type="ORF">BGT96224_5153</name>
    <name evidence="3" type="ORF">BGT96224V2_LOCUS6246</name>
</gene>
<feature type="chain" id="PRO_5044539043" evidence="1">
    <location>
        <begin position="21"/>
        <end position="69"/>
    </location>
</feature>
<dbReference type="HOGENOM" id="CLU_2775597_0_0_1"/>
<dbReference type="EMBL" id="UIGY01000213">
    <property type="protein sequence ID" value="SUZ13080.1"/>
    <property type="molecule type" value="Genomic_DNA"/>
</dbReference>
<keyword evidence="1" id="KW-0732">Signal</keyword>
<keyword evidence="2" id="KW-0378">Hydrolase</keyword>
<evidence type="ECO:0000256" key="1">
    <source>
        <dbReference type="SAM" id="SignalP"/>
    </source>
</evidence>
<keyword evidence="2" id="KW-0645">Protease</keyword>
<evidence type="ECO:0000313" key="4">
    <source>
        <dbReference type="Proteomes" id="UP000053110"/>
    </source>
</evidence>